<proteinExistence type="predicted"/>
<dbReference type="GO" id="GO:0036121">
    <property type="term" value="F:double-stranded DNA helicase activity"/>
    <property type="evidence" value="ECO:0007669"/>
    <property type="project" value="TreeGrafter"/>
</dbReference>
<dbReference type="EMBL" id="LT598450">
    <property type="protein sequence ID" value="SCU82182.1"/>
    <property type="molecule type" value="Genomic_DNA"/>
</dbReference>
<dbReference type="PROSITE" id="PS51192">
    <property type="entry name" value="HELICASE_ATP_BIND_1"/>
    <property type="match status" value="1"/>
</dbReference>
<protein>
    <submittedName>
        <fullName evidence="4">LANO_0B05380g1_1</fullName>
    </submittedName>
</protein>
<sequence>MCPIKALRPLSVALKSCSNSFLRPYQQECIDKCIQSITHGTKRIGVSIATGGGKTVIFSHLIDRLRSLSGRDTFRTLILVHRRELAQQASNVLATFFPQYDVQIEMGKLKCEIDTADVIVASVQTLVRRLDRFDPKTIDLIIIDEAHHAAAKSYLQILKHFNADHSSTLIPVVGFSATFERADNKALSAVMDDIVFHRGIIEMIDNKWLCESRFTTVDVKLNLSAVSISGSDFQIDGLSQVVNTREVNNVVLETYLRKKQQYNLRSTLLFGCDVEHVQTLQALFQKSDINAQFVTAKTRQSERDSIVEDFKNGKVEVLMNCGIFTEGTDLPSIDSILLCRPTRSRSLLVQMIGRGLRLHRSKDRCHIFDFVDAANVGVVSFPTLVGIEDVDLDLTDATIQELQVIKEELVLKQQEADMEKGRDRENERLAHQKFRDLLKNSQAFDLTLTTFEDFLSFHKQTAAMTDPEDPIWDSDLGKEIKLIRESSYPWVRFAKNAWAMSIDSHHHLRIYKECNKASKKLGATYVLKLYTLFPDRVRADAGARYKTHEVKTDKNLAVVVAAVEKLVKEFLTQPGSKVKNFTKYSPWRLTAASTKQKSLLQSKITKLISKEDSKFSEKLDASIVKKYVDNLTKGEASNILFATSVAPVYPLKSLCKVLNYRS</sequence>
<dbReference type="InterPro" id="IPR050742">
    <property type="entry name" value="Helicase_Restrict-Modif_Enz"/>
</dbReference>
<dbReference type="InterPro" id="IPR014001">
    <property type="entry name" value="Helicase_ATP-bd"/>
</dbReference>
<dbReference type="SMART" id="SM00487">
    <property type="entry name" value="DEXDc"/>
    <property type="match status" value="1"/>
</dbReference>
<reference evidence="5" key="1">
    <citation type="submission" date="2016-03" db="EMBL/GenBank/DDBJ databases">
        <authorList>
            <person name="Devillers Hugo."/>
        </authorList>
    </citation>
    <scope>NUCLEOTIDE SEQUENCE [LARGE SCALE GENOMIC DNA]</scope>
</reference>
<organism evidence="4 5">
    <name type="scientific">Lachancea nothofagi CBS 11611</name>
    <dbReference type="NCBI Taxonomy" id="1266666"/>
    <lineage>
        <taxon>Eukaryota</taxon>
        <taxon>Fungi</taxon>
        <taxon>Dikarya</taxon>
        <taxon>Ascomycota</taxon>
        <taxon>Saccharomycotina</taxon>
        <taxon>Saccharomycetes</taxon>
        <taxon>Saccharomycetales</taxon>
        <taxon>Saccharomycetaceae</taxon>
        <taxon>Lachancea</taxon>
    </lineage>
</organism>
<dbReference type="GO" id="GO:0070125">
    <property type="term" value="P:mitochondrial translational elongation"/>
    <property type="evidence" value="ECO:0007669"/>
    <property type="project" value="TreeGrafter"/>
</dbReference>
<evidence type="ECO:0000313" key="5">
    <source>
        <dbReference type="Proteomes" id="UP000189911"/>
    </source>
</evidence>
<dbReference type="GO" id="GO:0016787">
    <property type="term" value="F:hydrolase activity"/>
    <property type="evidence" value="ECO:0007669"/>
    <property type="project" value="InterPro"/>
</dbReference>
<evidence type="ECO:0000313" key="4">
    <source>
        <dbReference type="EMBL" id="SCU82182.1"/>
    </source>
</evidence>
<dbReference type="PANTHER" id="PTHR47396:SF1">
    <property type="entry name" value="ATP-DEPENDENT HELICASE IRC3-RELATED"/>
    <property type="match status" value="1"/>
</dbReference>
<name>A0A1G4IYC9_9SACH</name>
<dbReference type="PROSITE" id="PS51194">
    <property type="entry name" value="HELICASE_CTER"/>
    <property type="match status" value="1"/>
</dbReference>
<dbReference type="Pfam" id="PF00271">
    <property type="entry name" value="Helicase_C"/>
    <property type="match status" value="1"/>
</dbReference>
<dbReference type="Gene3D" id="3.40.50.300">
    <property type="entry name" value="P-loop containing nucleotide triphosphate hydrolases"/>
    <property type="match status" value="2"/>
</dbReference>
<dbReference type="GO" id="GO:0005759">
    <property type="term" value="C:mitochondrial matrix"/>
    <property type="evidence" value="ECO:0007669"/>
    <property type="project" value="TreeGrafter"/>
</dbReference>
<evidence type="ECO:0000256" key="1">
    <source>
        <dbReference type="ARBA" id="ARBA00022806"/>
    </source>
</evidence>
<dbReference type="GO" id="GO:0061749">
    <property type="term" value="F:forked DNA-dependent helicase activity"/>
    <property type="evidence" value="ECO:0007669"/>
    <property type="project" value="TreeGrafter"/>
</dbReference>
<dbReference type="Proteomes" id="UP000189911">
    <property type="component" value="Chromosome B"/>
</dbReference>
<keyword evidence="1" id="KW-0347">Helicase</keyword>
<dbReference type="OrthoDB" id="16911at2759"/>
<gene>
    <name evidence="4" type="ORF">LANO_0B05380G</name>
</gene>
<dbReference type="InterPro" id="IPR027417">
    <property type="entry name" value="P-loop_NTPase"/>
</dbReference>
<keyword evidence="1" id="KW-0378">Hydrolase</keyword>
<dbReference type="SUPFAM" id="SSF52540">
    <property type="entry name" value="P-loop containing nucleoside triphosphate hydrolases"/>
    <property type="match status" value="1"/>
</dbReference>
<keyword evidence="5" id="KW-1185">Reference proteome</keyword>
<evidence type="ECO:0000259" key="2">
    <source>
        <dbReference type="PROSITE" id="PS51192"/>
    </source>
</evidence>
<evidence type="ECO:0000259" key="3">
    <source>
        <dbReference type="PROSITE" id="PS51194"/>
    </source>
</evidence>
<dbReference type="SMART" id="SM00490">
    <property type="entry name" value="HELICc"/>
    <property type="match status" value="1"/>
</dbReference>
<feature type="domain" description="Helicase C-terminal" evidence="3">
    <location>
        <begin position="251"/>
        <end position="410"/>
    </location>
</feature>
<dbReference type="InterPro" id="IPR001650">
    <property type="entry name" value="Helicase_C-like"/>
</dbReference>
<dbReference type="GO" id="GO:0032042">
    <property type="term" value="P:mitochondrial DNA metabolic process"/>
    <property type="evidence" value="ECO:0007669"/>
    <property type="project" value="TreeGrafter"/>
</dbReference>
<accession>A0A1G4IYC9</accession>
<dbReference type="InterPro" id="IPR006935">
    <property type="entry name" value="Helicase/UvrB_N"/>
</dbReference>
<keyword evidence="1" id="KW-0067">ATP-binding</keyword>
<dbReference type="CDD" id="cd18799">
    <property type="entry name" value="SF2_C_EcoAI-like"/>
    <property type="match status" value="1"/>
</dbReference>
<dbReference type="Pfam" id="PF04851">
    <property type="entry name" value="ResIII"/>
    <property type="match status" value="1"/>
</dbReference>
<keyword evidence="1" id="KW-0547">Nucleotide-binding</keyword>
<dbReference type="GO" id="GO:0005524">
    <property type="term" value="F:ATP binding"/>
    <property type="evidence" value="ECO:0007669"/>
    <property type="project" value="InterPro"/>
</dbReference>
<dbReference type="CDD" id="cd18032">
    <property type="entry name" value="DEXHc_RE_I_III_res"/>
    <property type="match status" value="1"/>
</dbReference>
<dbReference type="PANTHER" id="PTHR47396">
    <property type="entry name" value="TYPE I RESTRICTION ENZYME ECOKI R PROTEIN"/>
    <property type="match status" value="1"/>
</dbReference>
<dbReference type="AlphaFoldDB" id="A0A1G4IYC9"/>
<dbReference type="GO" id="GO:0000403">
    <property type="term" value="F:Y-form DNA binding"/>
    <property type="evidence" value="ECO:0007669"/>
    <property type="project" value="TreeGrafter"/>
</dbReference>
<feature type="domain" description="Helicase ATP-binding" evidence="2">
    <location>
        <begin position="35"/>
        <end position="197"/>
    </location>
</feature>